<feature type="compositionally biased region" description="Low complexity" evidence="5">
    <location>
        <begin position="1085"/>
        <end position="1098"/>
    </location>
</feature>
<dbReference type="Gene3D" id="3.40.850.10">
    <property type="entry name" value="Kinesin motor domain"/>
    <property type="match status" value="1"/>
</dbReference>
<sequence length="1217" mass="122779">MSQQGNPSPPTAGGPLSGFGSRIPGIAPHRSSATSRLPSPPVSPGLSSPSTPTPAGNTYSHAPWAGSAQLPSQERRGSAGSSRSIAGAPPAGMTTPNSVGVRGYSASTLSRGDPVRVSVSGLARTPLSSLGNSGYPTPGGQELGPPSPRLTAAGAAGAGACESPRNGGGPSSSRSSIQVAVRVRPLCDKERQRGDRIAWEADRDGNVGLLDASGTFVPKHRFDTVFGPETDNSAVAAQVALPLVAPALRGVNGTIFAYGVTSSGKTHTMMGTDADPGVVPRVIRELFTQIGEAGPSRCFSVRLSVMEIYNEVLNDLLDPTRINLKVREDSRSGLVLVEGLLEQAVYNAEQALELIARGDHNRKVSATAFNEDSSRSHTITRIIVESTPLSAVAAAAGGGSSSGAEPRLSPAATAAASPGGDRPVGRRTTACLSLIDLAGSESARAVVSKGQRMEGSYINRSLLTLGTVIHKLAAGAAGHVPFRDSKLTRLLQPSLSGPGARVAVVCNVTPAAAQTDETANTLKFASRAKLIQVTARTNEILDERTLLRRYQKEVADLKRQLADARRLLSAAGIAGGEGGEASGAPGDAAAGGGGGQGAVLATAASSVFAVLGAVSGEEAVAAELQSERDARQAVEIECTMMRIKLTRLQAFLEENGVNVDDVLLAGTSAELSEAAPASGSSSRWPSPLTSEDVASLLKGAAAAASAAQGGASVYGPPRPAADLADPTSGDAFAEVGLRHAASSPHLEGDFGAGPAGSAKPRGSLSGRCVSAADLGGEAADAGAPGGRLPGWSSDPTGARRLVQPSDDSSPSGDEAQTSSAELRAQVAAALGAAGGPSGGDSCPRPRGSVSGTASGSDLDMDEDLNEGIMAQIRDMITEARLSPGSSPGPGPQCAISQSRRSQGDDAAAAVAPGHRSPGTCGANGPAGALAGAAAAGPGAARTTSGCSIPGGPATGGPASVCSTGQHRRSATLSTASSSYGACGDAYSLDMDLELQVLNADREVLHDQLVASEAANERLTAQVTDLRRQLTTYEQLTRHAASELAEIRRLKEAFQARLQRENDALRAQLVQLGVAPAQLHLGPGEASATPPRAPRSAAGPGAGGGELRGSYASGAGQGLGLAHPPPQSPMRQFQPPHQPQQQRHGVQSMAAFGSPAAVAPLSLSIPRAKARFAAAGGVETDAGPWLEAADGETPTRAGSGLAFAAQYPRTSGPSNVVA</sequence>
<dbReference type="Proteomes" id="UP001165080">
    <property type="component" value="Unassembled WGS sequence"/>
</dbReference>
<dbReference type="PRINTS" id="PR00380">
    <property type="entry name" value="KINESINHEAVY"/>
</dbReference>
<dbReference type="OrthoDB" id="3176171at2759"/>
<feature type="compositionally biased region" description="Polar residues" evidence="5">
    <location>
        <begin position="1207"/>
        <end position="1217"/>
    </location>
</feature>
<feature type="compositionally biased region" description="Polar residues" evidence="5">
    <location>
        <begin position="805"/>
        <end position="820"/>
    </location>
</feature>
<keyword evidence="3" id="KW-0067">ATP-binding</keyword>
<evidence type="ECO:0000256" key="1">
    <source>
        <dbReference type="ARBA" id="ARBA00023054"/>
    </source>
</evidence>
<organism evidence="7 8">
    <name type="scientific">Pleodorina starrii</name>
    <dbReference type="NCBI Taxonomy" id="330485"/>
    <lineage>
        <taxon>Eukaryota</taxon>
        <taxon>Viridiplantae</taxon>
        <taxon>Chlorophyta</taxon>
        <taxon>core chlorophytes</taxon>
        <taxon>Chlorophyceae</taxon>
        <taxon>CS clade</taxon>
        <taxon>Chlamydomonadales</taxon>
        <taxon>Volvocaceae</taxon>
        <taxon>Pleodorina</taxon>
    </lineage>
</organism>
<proteinExistence type="inferred from homology"/>
<evidence type="ECO:0000256" key="5">
    <source>
        <dbReference type="SAM" id="MobiDB-lite"/>
    </source>
</evidence>
<keyword evidence="1 4" id="KW-0175">Coiled coil</keyword>
<feature type="compositionally biased region" description="Low complexity" evidence="5">
    <location>
        <begin position="44"/>
        <end position="54"/>
    </location>
</feature>
<dbReference type="SMART" id="SM00129">
    <property type="entry name" value="KISc"/>
    <property type="match status" value="1"/>
</dbReference>
<feature type="binding site" evidence="3">
    <location>
        <begin position="259"/>
        <end position="266"/>
    </location>
    <ligand>
        <name>ATP</name>
        <dbReference type="ChEBI" id="CHEBI:30616"/>
    </ligand>
</feature>
<evidence type="ECO:0000256" key="3">
    <source>
        <dbReference type="PROSITE-ProRule" id="PRU00283"/>
    </source>
</evidence>
<keyword evidence="3" id="KW-0547">Nucleotide-binding</keyword>
<feature type="region of interest" description="Disordered" evidence="5">
    <location>
        <begin position="709"/>
        <end position="728"/>
    </location>
</feature>
<name>A0A9W6F4R0_9CHLO</name>
<dbReference type="EMBL" id="BRXU01000014">
    <property type="protein sequence ID" value="GLC55755.1"/>
    <property type="molecule type" value="Genomic_DNA"/>
</dbReference>
<comment type="caution">
    <text evidence="7">The sequence shown here is derived from an EMBL/GenBank/DDBJ whole genome shotgun (WGS) entry which is preliminary data.</text>
</comment>
<feature type="compositionally biased region" description="Low complexity" evidence="5">
    <location>
        <begin position="78"/>
        <end position="92"/>
    </location>
</feature>
<evidence type="ECO:0000313" key="7">
    <source>
        <dbReference type="EMBL" id="GLC55755.1"/>
    </source>
</evidence>
<dbReference type="Pfam" id="PF00225">
    <property type="entry name" value="Kinesin"/>
    <property type="match status" value="1"/>
</dbReference>
<feature type="compositionally biased region" description="Low complexity" evidence="5">
    <location>
        <begin position="152"/>
        <end position="176"/>
    </location>
</feature>
<feature type="region of interest" description="Disordered" evidence="5">
    <location>
        <begin position="1183"/>
        <end position="1217"/>
    </location>
</feature>
<accession>A0A9W6F4R0</accession>
<dbReference type="InterPro" id="IPR036961">
    <property type="entry name" value="Kinesin_motor_dom_sf"/>
</dbReference>
<feature type="compositionally biased region" description="Polar residues" evidence="5">
    <location>
        <begin position="126"/>
        <end position="135"/>
    </location>
</feature>
<evidence type="ECO:0000256" key="4">
    <source>
        <dbReference type="SAM" id="Coils"/>
    </source>
</evidence>
<dbReference type="InterPro" id="IPR001752">
    <property type="entry name" value="Kinesin_motor_dom"/>
</dbReference>
<dbReference type="PANTHER" id="PTHR47968">
    <property type="entry name" value="CENTROMERE PROTEIN E"/>
    <property type="match status" value="1"/>
</dbReference>
<feature type="coiled-coil region" evidence="4">
    <location>
        <begin position="540"/>
        <end position="567"/>
    </location>
</feature>
<dbReference type="GO" id="GO:0005524">
    <property type="term" value="F:ATP binding"/>
    <property type="evidence" value="ECO:0007669"/>
    <property type="project" value="UniProtKB-UniRule"/>
</dbReference>
<keyword evidence="8" id="KW-1185">Reference proteome</keyword>
<feature type="compositionally biased region" description="Low complexity" evidence="5">
    <location>
        <begin position="1131"/>
        <end position="1141"/>
    </location>
</feature>
<dbReference type="GO" id="GO:0003777">
    <property type="term" value="F:microtubule motor activity"/>
    <property type="evidence" value="ECO:0007669"/>
    <property type="project" value="InterPro"/>
</dbReference>
<feature type="domain" description="Kinesin motor" evidence="6">
    <location>
        <begin position="176"/>
        <end position="531"/>
    </location>
</feature>
<feature type="region of interest" description="Disordered" evidence="5">
    <location>
        <begin position="779"/>
        <end position="861"/>
    </location>
</feature>
<feature type="region of interest" description="Disordered" evidence="5">
    <location>
        <begin position="1080"/>
        <end position="1146"/>
    </location>
</feature>
<evidence type="ECO:0000256" key="2">
    <source>
        <dbReference type="ARBA" id="ARBA00023175"/>
    </source>
</evidence>
<dbReference type="SUPFAM" id="SSF52540">
    <property type="entry name" value="P-loop containing nucleoside triphosphate hydrolases"/>
    <property type="match status" value="1"/>
</dbReference>
<dbReference type="InterPro" id="IPR027640">
    <property type="entry name" value="Kinesin-like_fam"/>
</dbReference>
<dbReference type="PROSITE" id="PS50067">
    <property type="entry name" value="KINESIN_MOTOR_2"/>
    <property type="match status" value="1"/>
</dbReference>
<feature type="region of interest" description="Disordered" evidence="5">
    <location>
        <begin position="395"/>
        <end position="424"/>
    </location>
</feature>
<reference evidence="7 8" key="1">
    <citation type="journal article" date="2023" name="Commun. Biol.">
        <title>Reorganization of the ancestral sex-determining regions during the evolution of trioecy in Pleodorina starrii.</title>
        <authorList>
            <person name="Takahashi K."/>
            <person name="Suzuki S."/>
            <person name="Kawai-Toyooka H."/>
            <person name="Yamamoto K."/>
            <person name="Hamaji T."/>
            <person name="Ootsuki R."/>
            <person name="Yamaguchi H."/>
            <person name="Kawachi M."/>
            <person name="Higashiyama T."/>
            <person name="Nozaki H."/>
        </authorList>
    </citation>
    <scope>NUCLEOTIDE SEQUENCE [LARGE SCALE GENOMIC DNA]</scope>
    <source>
        <strain evidence="7 8">NIES-4479</strain>
    </source>
</reference>
<protein>
    <recommendedName>
        <fullName evidence="6">Kinesin motor domain-containing protein</fullName>
    </recommendedName>
</protein>
<feature type="region of interest" description="Disordered" evidence="5">
    <location>
        <begin position="1"/>
        <end position="112"/>
    </location>
</feature>
<dbReference type="InterPro" id="IPR027417">
    <property type="entry name" value="P-loop_NTPase"/>
</dbReference>
<dbReference type="AlphaFoldDB" id="A0A9W6F4R0"/>
<dbReference type="GO" id="GO:0008017">
    <property type="term" value="F:microtubule binding"/>
    <property type="evidence" value="ECO:0007669"/>
    <property type="project" value="InterPro"/>
</dbReference>
<feature type="region of interest" description="Disordered" evidence="5">
    <location>
        <begin position="125"/>
        <end position="178"/>
    </location>
</feature>
<evidence type="ECO:0000313" key="8">
    <source>
        <dbReference type="Proteomes" id="UP001165080"/>
    </source>
</evidence>
<feature type="coiled-coil region" evidence="4">
    <location>
        <begin position="1008"/>
        <end position="1063"/>
    </location>
</feature>
<dbReference type="PANTHER" id="PTHR47968:SF75">
    <property type="entry name" value="CENTROMERE-ASSOCIATED PROTEIN E"/>
    <property type="match status" value="1"/>
</dbReference>
<keyword evidence="2 3" id="KW-0505">Motor protein</keyword>
<feature type="region of interest" description="Disordered" evidence="5">
    <location>
        <begin position="880"/>
        <end position="915"/>
    </location>
</feature>
<comment type="similarity">
    <text evidence="3">Belongs to the TRAFAC class myosin-kinesin ATPase superfamily. Kinesin family.</text>
</comment>
<dbReference type="GO" id="GO:0007018">
    <property type="term" value="P:microtubule-based movement"/>
    <property type="evidence" value="ECO:0007669"/>
    <property type="project" value="InterPro"/>
</dbReference>
<feature type="region of interest" description="Disordered" evidence="5">
    <location>
        <begin position="744"/>
        <end position="765"/>
    </location>
</feature>
<gene>
    <name evidence="7" type="primary">PLEST009950</name>
    <name evidence="7" type="ORF">PLESTB_001025400</name>
</gene>
<evidence type="ECO:0000259" key="6">
    <source>
        <dbReference type="PROSITE" id="PS50067"/>
    </source>
</evidence>